<dbReference type="InterPro" id="IPR036388">
    <property type="entry name" value="WH-like_DNA-bd_sf"/>
</dbReference>
<evidence type="ECO:0000256" key="2">
    <source>
        <dbReference type="ARBA" id="ARBA00024764"/>
    </source>
</evidence>
<dbReference type="AlphaFoldDB" id="A0A1Z5IH66"/>
<evidence type="ECO:0000256" key="1">
    <source>
        <dbReference type="ARBA" id="ARBA00008720"/>
    </source>
</evidence>
<dbReference type="Proteomes" id="UP000198402">
    <property type="component" value="Unassembled WGS sequence"/>
</dbReference>
<dbReference type="RefSeq" id="WP_089136574.1">
    <property type="nucleotide sequence ID" value="NZ_BCMG01000005.1"/>
</dbReference>
<dbReference type="GO" id="GO:0003677">
    <property type="term" value="F:DNA binding"/>
    <property type="evidence" value="ECO:0007669"/>
    <property type="project" value="UniProtKB-KW"/>
</dbReference>
<dbReference type="Gene3D" id="1.10.10.10">
    <property type="entry name" value="Winged helix-like DNA-binding domain superfamily/Winged helix DNA-binding domain"/>
    <property type="match status" value="1"/>
</dbReference>
<dbReference type="HAMAP" id="MF_00245">
    <property type="entry name" value="UPF0122"/>
    <property type="match status" value="1"/>
</dbReference>
<dbReference type="Pfam" id="PF04297">
    <property type="entry name" value="UPF0122"/>
    <property type="match status" value="1"/>
</dbReference>
<dbReference type="NCBIfam" id="NF001068">
    <property type="entry name" value="PRK00118.1-4"/>
    <property type="match status" value="1"/>
</dbReference>
<evidence type="ECO:0000313" key="5">
    <source>
        <dbReference type="Proteomes" id="UP000198402"/>
    </source>
</evidence>
<dbReference type="PANTHER" id="PTHR40083">
    <property type="entry name" value="UPF0122 PROTEIN CBO2450/CLC_2298"/>
    <property type="match status" value="1"/>
</dbReference>
<dbReference type="OrthoDB" id="6392at2"/>
<reference evidence="4 5" key="1">
    <citation type="submission" date="2015-11" db="EMBL/GenBank/DDBJ databases">
        <title>Draft genome sequences of new species of the genus Lactobacillus isolated from orchardgrass silage.</title>
        <authorList>
            <person name="Tohno M."/>
            <person name="Tanizawa Y."/>
            <person name="Arita M."/>
        </authorList>
    </citation>
    <scope>NUCLEOTIDE SEQUENCE [LARGE SCALE GENOMIC DNA]</scope>
    <source>
        <strain evidence="4 5">IWT126</strain>
    </source>
</reference>
<keyword evidence="5" id="KW-1185">Reference proteome</keyword>
<protein>
    <recommendedName>
        <fullName evidence="3">UPF0122 protein IWT126_01135</fullName>
    </recommendedName>
</protein>
<accession>A0A1Z5IH66</accession>
<dbReference type="SUPFAM" id="SSF88659">
    <property type="entry name" value="Sigma3 and sigma4 domains of RNA polymerase sigma factors"/>
    <property type="match status" value="1"/>
</dbReference>
<proteinExistence type="inferred from homology"/>
<dbReference type="NCBIfam" id="NF001070">
    <property type="entry name" value="PRK00118.1-6"/>
    <property type="match status" value="1"/>
</dbReference>
<comment type="similarity">
    <text evidence="1 3">Belongs to the UPF0122 family.</text>
</comment>
<name>A0A1Z5IH66_9LACO</name>
<dbReference type="InterPro" id="IPR054831">
    <property type="entry name" value="UPF0122_fam_protein"/>
</dbReference>
<sequence length="113" mass="13611">MEIEKNNRINSLFAFYQPLLTKKQNDYMQLYYGDDYSLGEIAENFNVSRQAVYDNIRRTEKILETYEKKLHLLEEFTQRNQLADEIQSYVAKHYPKDQQLNQLVHQLESAEEE</sequence>
<comment type="caution">
    <text evidence="4">The sequence shown here is derived from an EMBL/GenBank/DDBJ whole genome shotgun (WGS) entry which is preliminary data.</text>
</comment>
<evidence type="ECO:0000256" key="3">
    <source>
        <dbReference type="HAMAP-Rule" id="MF_00245"/>
    </source>
</evidence>
<dbReference type="InterPro" id="IPR007394">
    <property type="entry name" value="UPF0122"/>
</dbReference>
<dbReference type="NCBIfam" id="NF045758">
    <property type="entry name" value="YlxM"/>
    <property type="match status" value="1"/>
</dbReference>
<gene>
    <name evidence="4" type="ORF">IWT126_01135</name>
</gene>
<dbReference type="STRING" id="1302250.GCA_001313225_03326"/>
<evidence type="ECO:0000313" key="4">
    <source>
        <dbReference type="EMBL" id="GAX01110.1"/>
    </source>
</evidence>
<comment type="function">
    <text evidence="2 3">Might take part in the signal recognition particle (SRP) pathway. This is inferred from the conservation of its genetic proximity to ftsY/ffh. May be a regulatory protein.</text>
</comment>
<dbReference type="InterPro" id="IPR013324">
    <property type="entry name" value="RNA_pol_sigma_r3/r4-like"/>
</dbReference>
<dbReference type="EMBL" id="BCMG01000005">
    <property type="protein sequence ID" value="GAX01110.1"/>
    <property type="molecule type" value="Genomic_DNA"/>
</dbReference>
<dbReference type="PANTHER" id="PTHR40083:SF1">
    <property type="entry name" value="UPF0122 PROTEIN YLXM"/>
    <property type="match status" value="1"/>
</dbReference>
<organism evidence="4 5">
    <name type="scientific">Secundilactobacillus silagei JCM 19001</name>
    <dbReference type="NCBI Taxonomy" id="1302250"/>
    <lineage>
        <taxon>Bacteria</taxon>
        <taxon>Bacillati</taxon>
        <taxon>Bacillota</taxon>
        <taxon>Bacilli</taxon>
        <taxon>Lactobacillales</taxon>
        <taxon>Lactobacillaceae</taxon>
        <taxon>Secundilactobacillus</taxon>
    </lineage>
</organism>
<keyword evidence="4" id="KW-0238">DNA-binding</keyword>